<dbReference type="Proteomes" id="UP000541444">
    <property type="component" value="Unassembled WGS sequence"/>
</dbReference>
<keyword evidence="2" id="KW-1185">Reference proteome</keyword>
<comment type="caution">
    <text evidence="1">The sequence shown here is derived from an EMBL/GenBank/DDBJ whole genome shotgun (WGS) entry which is preliminary data.</text>
</comment>
<gene>
    <name evidence="1" type="ORF">GIB67_017966</name>
</gene>
<feature type="non-terminal residue" evidence="1">
    <location>
        <position position="1"/>
    </location>
</feature>
<dbReference type="AlphaFoldDB" id="A0A7J7MII3"/>
<organism evidence="1 2">
    <name type="scientific">Kingdonia uniflora</name>
    <dbReference type="NCBI Taxonomy" id="39325"/>
    <lineage>
        <taxon>Eukaryota</taxon>
        <taxon>Viridiplantae</taxon>
        <taxon>Streptophyta</taxon>
        <taxon>Embryophyta</taxon>
        <taxon>Tracheophyta</taxon>
        <taxon>Spermatophyta</taxon>
        <taxon>Magnoliopsida</taxon>
        <taxon>Ranunculales</taxon>
        <taxon>Circaeasteraceae</taxon>
        <taxon>Kingdonia</taxon>
    </lineage>
</organism>
<reference evidence="1 2" key="1">
    <citation type="journal article" date="2020" name="IScience">
        <title>Genome Sequencing of the Endangered Kingdonia uniflora (Circaeasteraceae, Ranunculales) Reveals Potential Mechanisms of Evolutionary Specialization.</title>
        <authorList>
            <person name="Sun Y."/>
            <person name="Deng T."/>
            <person name="Zhang A."/>
            <person name="Moore M.J."/>
            <person name="Landis J.B."/>
            <person name="Lin N."/>
            <person name="Zhang H."/>
            <person name="Zhang X."/>
            <person name="Huang J."/>
            <person name="Zhang X."/>
            <person name="Sun H."/>
            <person name="Wang H."/>
        </authorList>
    </citation>
    <scope>NUCLEOTIDE SEQUENCE [LARGE SCALE GENOMIC DNA]</scope>
    <source>
        <strain evidence="1">TB1705</strain>
        <tissue evidence="1">Leaf</tissue>
    </source>
</reference>
<name>A0A7J7MII3_9MAGN</name>
<protein>
    <submittedName>
        <fullName evidence="1">Uncharacterized protein</fullName>
    </submittedName>
</protein>
<accession>A0A7J7MII3</accession>
<sequence>TLVVVEFWGGEEAVDCFWYLIDLVISYGVGMASKIHIFHRIVAGAVKAKNKLPFRDDLRENDISSEEVDAEVNGDGWGPYVPWIYEDEDSYDQEYTEFVKIHGTDCKDPAILAQYFDPIEYEKTELCGYDSTATKVFVLMETQILLLI</sequence>
<evidence type="ECO:0000313" key="1">
    <source>
        <dbReference type="EMBL" id="KAF6154584.1"/>
    </source>
</evidence>
<proteinExistence type="predicted"/>
<evidence type="ECO:0000313" key="2">
    <source>
        <dbReference type="Proteomes" id="UP000541444"/>
    </source>
</evidence>
<dbReference type="EMBL" id="JACGCM010001488">
    <property type="protein sequence ID" value="KAF6154584.1"/>
    <property type="molecule type" value="Genomic_DNA"/>
</dbReference>